<feature type="domain" description="DUF306" evidence="2">
    <location>
        <begin position="39"/>
        <end position="145"/>
    </location>
</feature>
<organism evidence="3 4">
    <name type="scientific">Candidatus Egerieousia excrementavium</name>
    <dbReference type="NCBI Taxonomy" id="2840778"/>
    <lineage>
        <taxon>Bacteria</taxon>
        <taxon>Pseudomonadati</taxon>
        <taxon>Bacteroidota</taxon>
        <taxon>Bacteroidia</taxon>
        <taxon>Bacteroidales</taxon>
        <taxon>Candidatus Egerieousia</taxon>
    </lineage>
</organism>
<evidence type="ECO:0000259" key="2">
    <source>
        <dbReference type="Pfam" id="PF03724"/>
    </source>
</evidence>
<dbReference type="InterPro" id="IPR005184">
    <property type="entry name" value="DUF306_Meta_HslJ"/>
</dbReference>
<proteinExistence type="predicted"/>
<dbReference type="Gene3D" id="2.40.128.270">
    <property type="match status" value="1"/>
</dbReference>
<sequence length="162" mass="17596">MKNLVKVSFMAVAALLFVQCASNTKTTETASPMQKLQSETTWILQSMNIDSTELAVPADQDVTISFLDSCRMAGNGGCNYYFGSYELAADTNSLKLLPSGMTRMAGPNMEFEQQFMATMANVASYSLSDSTLTLCDSLGREIMVLRQSAENPVEGQKDSAVK</sequence>
<dbReference type="PANTHER" id="PTHR35535:SF1">
    <property type="entry name" value="HEAT SHOCK PROTEIN HSLJ"/>
    <property type="match status" value="1"/>
</dbReference>
<keyword evidence="1" id="KW-0732">Signal</keyword>
<dbReference type="InterPro" id="IPR038670">
    <property type="entry name" value="HslJ-like_sf"/>
</dbReference>
<dbReference type="Proteomes" id="UP000823635">
    <property type="component" value="Unassembled WGS sequence"/>
</dbReference>
<evidence type="ECO:0000313" key="3">
    <source>
        <dbReference type="EMBL" id="MBO8429536.1"/>
    </source>
</evidence>
<name>A0A9D9DLG4_9BACT</name>
<dbReference type="InterPro" id="IPR053147">
    <property type="entry name" value="Hsp_HslJ-like"/>
</dbReference>
<dbReference type="AlphaFoldDB" id="A0A9D9DLG4"/>
<comment type="caution">
    <text evidence="3">The sequence shown here is derived from an EMBL/GenBank/DDBJ whole genome shotgun (WGS) entry which is preliminary data.</text>
</comment>
<gene>
    <name evidence="3" type="ORF">IAC68_06370</name>
</gene>
<feature type="chain" id="PRO_5039285216" evidence="1">
    <location>
        <begin position="22"/>
        <end position="162"/>
    </location>
</feature>
<dbReference type="PANTHER" id="PTHR35535">
    <property type="entry name" value="HEAT SHOCK PROTEIN HSLJ"/>
    <property type="match status" value="1"/>
</dbReference>
<reference evidence="3" key="1">
    <citation type="submission" date="2020-10" db="EMBL/GenBank/DDBJ databases">
        <authorList>
            <person name="Gilroy R."/>
        </authorList>
    </citation>
    <scope>NUCLEOTIDE SEQUENCE</scope>
    <source>
        <strain evidence="3">15467</strain>
    </source>
</reference>
<evidence type="ECO:0000313" key="4">
    <source>
        <dbReference type="Proteomes" id="UP000823635"/>
    </source>
</evidence>
<accession>A0A9D9DLG4</accession>
<dbReference type="EMBL" id="JADINB010000137">
    <property type="protein sequence ID" value="MBO8429536.1"/>
    <property type="molecule type" value="Genomic_DNA"/>
</dbReference>
<feature type="signal peptide" evidence="1">
    <location>
        <begin position="1"/>
        <end position="21"/>
    </location>
</feature>
<reference evidence="3" key="2">
    <citation type="journal article" date="2021" name="PeerJ">
        <title>Extensive microbial diversity within the chicken gut microbiome revealed by metagenomics and culture.</title>
        <authorList>
            <person name="Gilroy R."/>
            <person name="Ravi A."/>
            <person name="Getino M."/>
            <person name="Pursley I."/>
            <person name="Horton D.L."/>
            <person name="Alikhan N.F."/>
            <person name="Baker D."/>
            <person name="Gharbi K."/>
            <person name="Hall N."/>
            <person name="Watson M."/>
            <person name="Adriaenssens E.M."/>
            <person name="Foster-Nyarko E."/>
            <person name="Jarju S."/>
            <person name="Secka A."/>
            <person name="Antonio M."/>
            <person name="Oren A."/>
            <person name="Chaudhuri R.R."/>
            <person name="La Ragione R."/>
            <person name="Hildebrand F."/>
            <person name="Pallen M.J."/>
        </authorList>
    </citation>
    <scope>NUCLEOTIDE SEQUENCE</scope>
    <source>
        <strain evidence="3">15467</strain>
    </source>
</reference>
<dbReference type="Pfam" id="PF03724">
    <property type="entry name" value="META"/>
    <property type="match status" value="1"/>
</dbReference>
<evidence type="ECO:0000256" key="1">
    <source>
        <dbReference type="SAM" id="SignalP"/>
    </source>
</evidence>
<protein>
    <submittedName>
        <fullName evidence="3">META domain-containing protein</fullName>
    </submittedName>
</protein>